<gene>
    <name evidence="1" type="ORF">ALEPTO_LOCUS2558</name>
</gene>
<evidence type="ECO:0000313" key="2">
    <source>
        <dbReference type="Proteomes" id="UP000789508"/>
    </source>
</evidence>
<name>A0A9N8WD07_9GLOM</name>
<dbReference type="EMBL" id="CAJVPS010000386">
    <property type="protein sequence ID" value="CAG8482411.1"/>
    <property type="molecule type" value="Genomic_DNA"/>
</dbReference>
<reference evidence="1" key="1">
    <citation type="submission" date="2021-06" db="EMBL/GenBank/DDBJ databases">
        <authorList>
            <person name="Kallberg Y."/>
            <person name="Tangrot J."/>
            <person name="Rosling A."/>
        </authorList>
    </citation>
    <scope>NUCLEOTIDE SEQUENCE</scope>
    <source>
        <strain evidence="1">FL130A</strain>
    </source>
</reference>
<dbReference type="AlphaFoldDB" id="A0A9N8WD07"/>
<dbReference type="Proteomes" id="UP000789508">
    <property type="component" value="Unassembled WGS sequence"/>
</dbReference>
<protein>
    <submittedName>
        <fullName evidence="1">630_t:CDS:1</fullName>
    </submittedName>
</protein>
<evidence type="ECO:0000313" key="1">
    <source>
        <dbReference type="EMBL" id="CAG8482411.1"/>
    </source>
</evidence>
<proteinExistence type="predicted"/>
<sequence>MAGLTFIVDPLDNPIVVFGVDGDGTSDGVVLDGANDTSPALQQ</sequence>
<comment type="caution">
    <text evidence="1">The sequence shown here is derived from an EMBL/GenBank/DDBJ whole genome shotgun (WGS) entry which is preliminary data.</text>
</comment>
<keyword evidence="2" id="KW-1185">Reference proteome</keyword>
<organism evidence="1 2">
    <name type="scientific">Ambispora leptoticha</name>
    <dbReference type="NCBI Taxonomy" id="144679"/>
    <lineage>
        <taxon>Eukaryota</taxon>
        <taxon>Fungi</taxon>
        <taxon>Fungi incertae sedis</taxon>
        <taxon>Mucoromycota</taxon>
        <taxon>Glomeromycotina</taxon>
        <taxon>Glomeromycetes</taxon>
        <taxon>Archaeosporales</taxon>
        <taxon>Ambisporaceae</taxon>
        <taxon>Ambispora</taxon>
    </lineage>
</organism>
<accession>A0A9N8WD07</accession>